<name>A0AA37WRG9_9HYPH</name>
<feature type="compositionally biased region" description="Basic and acidic residues" evidence="1">
    <location>
        <begin position="81"/>
        <end position="90"/>
    </location>
</feature>
<feature type="compositionally biased region" description="Basic and acidic residues" evidence="1">
    <location>
        <begin position="148"/>
        <end position="163"/>
    </location>
</feature>
<dbReference type="AlphaFoldDB" id="A0AA37WRG9"/>
<feature type="region of interest" description="Disordered" evidence="1">
    <location>
        <begin position="26"/>
        <end position="343"/>
    </location>
</feature>
<comment type="caution">
    <text evidence="3">The sequence shown here is derived from an EMBL/GenBank/DDBJ whole genome shotgun (WGS) entry which is preliminary data.</text>
</comment>
<evidence type="ECO:0000256" key="1">
    <source>
        <dbReference type="SAM" id="MobiDB-lite"/>
    </source>
</evidence>
<organism evidence="3 4">
    <name type="scientific">Methylobacterium tardum</name>
    <dbReference type="NCBI Taxonomy" id="374432"/>
    <lineage>
        <taxon>Bacteria</taxon>
        <taxon>Pseudomonadati</taxon>
        <taxon>Pseudomonadota</taxon>
        <taxon>Alphaproteobacteria</taxon>
        <taxon>Hyphomicrobiales</taxon>
        <taxon>Methylobacteriaceae</taxon>
        <taxon>Methylobacterium</taxon>
    </lineage>
</organism>
<evidence type="ECO:0000256" key="2">
    <source>
        <dbReference type="SAM" id="SignalP"/>
    </source>
</evidence>
<dbReference type="Proteomes" id="UP001157440">
    <property type="component" value="Unassembled WGS sequence"/>
</dbReference>
<proteinExistence type="predicted"/>
<gene>
    <name evidence="3" type="ORF">GCM10007890_20870</name>
</gene>
<evidence type="ECO:0000313" key="4">
    <source>
        <dbReference type="Proteomes" id="UP001157440"/>
    </source>
</evidence>
<feature type="compositionally biased region" description="Low complexity" evidence="1">
    <location>
        <begin position="264"/>
        <end position="275"/>
    </location>
</feature>
<keyword evidence="4" id="KW-1185">Reference proteome</keyword>
<feature type="signal peptide" evidence="2">
    <location>
        <begin position="1"/>
        <end position="26"/>
    </location>
</feature>
<feature type="compositionally biased region" description="Low complexity" evidence="1">
    <location>
        <begin position="97"/>
        <end position="113"/>
    </location>
</feature>
<feature type="compositionally biased region" description="Basic and acidic residues" evidence="1">
    <location>
        <begin position="284"/>
        <end position="300"/>
    </location>
</feature>
<feature type="chain" id="PRO_5041394048" evidence="2">
    <location>
        <begin position="27"/>
        <end position="361"/>
    </location>
</feature>
<sequence>MAASTRFLSAVAVAFVAGMASTGAYMSRGDAHRDTPGAPHGATPSLSERLRAEAHGQSLPWSEPVRAKPAPSKLTFTPEPADARAKEGVRVADQGRAPGPQASPVAPPVVQLPDDVGRVGDRLAQSDGQTPSPDGDEADLAPAIKRAHSSEERVAEAPRRARASDAGGRRPVARTAEGTRMVRPSEQGDERPRVSTADASRRIRPSEEEDRPRTKTTQAPLRVRPLGPDEEHPRLRVADAPRRLRASEPENDGYSRVRTAEAQRPAPRSRPVPSRNLPSLAAADEIRSAVRRAESRRDRGTVAPPYRTASLEGGDDTPRVREAPVVRQDNEPDDEPRVRVHRSVPASDGLMRWLSGPGGRF</sequence>
<evidence type="ECO:0000313" key="3">
    <source>
        <dbReference type="EMBL" id="GLS70074.1"/>
    </source>
</evidence>
<accession>A0AA37WRG9</accession>
<feature type="compositionally biased region" description="Basic and acidic residues" evidence="1">
    <location>
        <begin position="227"/>
        <end position="261"/>
    </location>
</feature>
<feature type="compositionally biased region" description="Basic and acidic residues" evidence="1">
    <location>
        <begin position="316"/>
        <end position="338"/>
    </location>
</feature>
<protein>
    <submittedName>
        <fullName evidence="3">Uncharacterized protein</fullName>
    </submittedName>
</protein>
<reference evidence="4" key="1">
    <citation type="journal article" date="2019" name="Int. J. Syst. Evol. Microbiol.">
        <title>The Global Catalogue of Microorganisms (GCM) 10K type strain sequencing project: providing services to taxonomists for standard genome sequencing and annotation.</title>
        <authorList>
            <consortium name="The Broad Institute Genomics Platform"/>
            <consortium name="The Broad Institute Genome Sequencing Center for Infectious Disease"/>
            <person name="Wu L."/>
            <person name="Ma J."/>
        </authorList>
    </citation>
    <scope>NUCLEOTIDE SEQUENCE [LARGE SCALE GENOMIC DNA]</scope>
    <source>
        <strain evidence="4">NBRC 103632</strain>
    </source>
</reference>
<feature type="compositionally biased region" description="Basic and acidic residues" evidence="1">
    <location>
        <begin position="186"/>
        <end position="213"/>
    </location>
</feature>
<keyword evidence="2" id="KW-0732">Signal</keyword>
<dbReference type="EMBL" id="BSPL01000013">
    <property type="protein sequence ID" value="GLS70074.1"/>
    <property type="molecule type" value="Genomic_DNA"/>
</dbReference>